<dbReference type="GO" id="GO:0005737">
    <property type="term" value="C:cytoplasm"/>
    <property type="evidence" value="ECO:0007669"/>
    <property type="project" value="TreeGrafter"/>
</dbReference>
<name>A0A378R954_9GAMM</name>
<dbReference type="InterPro" id="IPR004143">
    <property type="entry name" value="BPL_LPL_catalytic"/>
</dbReference>
<dbReference type="EMBL" id="UGQE01000004">
    <property type="protein sequence ID" value="STZ13928.1"/>
    <property type="molecule type" value="Genomic_DNA"/>
</dbReference>
<proteinExistence type="predicted"/>
<dbReference type="PANTHER" id="PTHR12835">
    <property type="entry name" value="BIOTIN PROTEIN LIGASE"/>
    <property type="match status" value="1"/>
</dbReference>
<evidence type="ECO:0000313" key="2">
    <source>
        <dbReference type="EMBL" id="STZ13928.1"/>
    </source>
</evidence>
<feature type="domain" description="BPL/LPL catalytic" evidence="1">
    <location>
        <begin position="79"/>
        <end position="209"/>
    </location>
</feature>
<sequence length="334" mass="36116">MCYYNAILRHFLHCCAFCIIFRKIGLHTHQYPWHSPDLDLAVKDLLKHRHIHTAHTASTNSALIELVVSHALAQDLPHLFTTDTQSAGKGQHGRAWANGAGNVFLSLYVPMTNAKNTPNPLSLGRLSGVLSLLIGVQICQLPSIAKYNECAATQNLTAKNLAKIGVKWANDIGYYQQKTFHKLAGILIEPVFCQQAKSLVGVVIGVGLNVRTTPALKSTHAMPYFATSLSEILANSGIACPSAHEMYAPLTQLLALALARCNTLTHDDSQMTAFITEFNALHLLHNQPIALHGAPHTPSDAQIGTCTGINHDGALLFAKDGVQTPIFAGSVQLV</sequence>
<dbReference type="PANTHER" id="PTHR12835:SF5">
    <property type="entry name" value="BIOTIN--PROTEIN LIGASE"/>
    <property type="match status" value="1"/>
</dbReference>
<dbReference type="Proteomes" id="UP000255279">
    <property type="component" value="Unassembled WGS sequence"/>
</dbReference>
<evidence type="ECO:0000259" key="1">
    <source>
        <dbReference type="Pfam" id="PF03099"/>
    </source>
</evidence>
<dbReference type="SUPFAM" id="SSF55681">
    <property type="entry name" value="Class II aaRS and biotin synthetases"/>
    <property type="match status" value="1"/>
</dbReference>
<dbReference type="AlphaFoldDB" id="A0A378R954"/>
<protein>
    <submittedName>
        <fullName evidence="2">Bifunctional protein BirA</fullName>
    </submittedName>
</protein>
<accession>A0A378R954</accession>
<dbReference type="Gene3D" id="3.30.930.10">
    <property type="entry name" value="Bira Bifunctional Protein, Domain 2"/>
    <property type="match status" value="1"/>
</dbReference>
<organism evidence="2 3">
    <name type="scientific">Moraxella caviae</name>
    <dbReference type="NCBI Taxonomy" id="34060"/>
    <lineage>
        <taxon>Bacteria</taxon>
        <taxon>Pseudomonadati</taxon>
        <taxon>Pseudomonadota</taxon>
        <taxon>Gammaproteobacteria</taxon>
        <taxon>Moraxellales</taxon>
        <taxon>Moraxellaceae</taxon>
        <taxon>Moraxella</taxon>
    </lineage>
</organism>
<gene>
    <name evidence="2" type="primary">birA</name>
    <name evidence="2" type="ORF">NCTC10293_01507</name>
</gene>
<dbReference type="OrthoDB" id="9807064at2"/>
<evidence type="ECO:0000313" key="3">
    <source>
        <dbReference type="Proteomes" id="UP000255279"/>
    </source>
</evidence>
<dbReference type="InterPro" id="IPR045864">
    <property type="entry name" value="aa-tRNA-synth_II/BPL/LPL"/>
</dbReference>
<dbReference type="GO" id="GO:0004077">
    <property type="term" value="F:biotin--[biotin carboxyl-carrier protein] ligase activity"/>
    <property type="evidence" value="ECO:0007669"/>
    <property type="project" value="TreeGrafter"/>
</dbReference>
<reference evidence="2 3" key="1">
    <citation type="submission" date="2018-06" db="EMBL/GenBank/DDBJ databases">
        <authorList>
            <consortium name="Pathogen Informatics"/>
            <person name="Doyle S."/>
        </authorList>
    </citation>
    <scope>NUCLEOTIDE SEQUENCE [LARGE SCALE GENOMIC DNA]</scope>
    <source>
        <strain evidence="2 3">NCTC10293</strain>
    </source>
</reference>
<dbReference type="Pfam" id="PF03099">
    <property type="entry name" value="BPL_LplA_LipB"/>
    <property type="match status" value="1"/>
</dbReference>